<keyword evidence="2" id="KW-1185">Reference proteome</keyword>
<evidence type="ECO:0000313" key="2">
    <source>
        <dbReference type="Proteomes" id="UP001611415"/>
    </source>
</evidence>
<name>A0ABW7WZB0_9NOCA</name>
<protein>
    <submittedName>
        <fullName evidence="1">SRPBCC family protein</fullName>
    </submittedName>
</protein>
<dbReference type="CDD" id="cd07812">
    <property type="entry name" value="SRPBCC"/>
    <property type="match status" value="1"/>
</dbReference>
<dbReference type="EMBL" id="JBIRYO010000006">
    <property type="protein sequence ID" value="MFI2474183.1"/>
    <property type="molecule type" value="Genomic_DNA"/>
</dbReference>
<comment type="caution">
    <text evidence="1">The sequence shown here is derived from an EMBL/GenBank/DDBJ whole genome shotgun (WGS) entry which is preliminary data.</text>
</comment>
<evidence type="ECO:0000313" key="1">
    <source>
        <dbReference type="EMBL" id="MFI2474183.1"/>
    </source>
</evidence>
<dbReference type="InterPro" id="IPR023393">
    <property type="entry name" value="START-like_dom_sf"/>
</dbReference>
<reference evidence="1 2" key="1">
    <citation type="submission" date="2024-10" db="EMBL/GenBank/DDBJ databases">
        <title>The Natural Products Discovery Center: Release of the First 8490 Sequenced Strains for Exploring Actinobacteria Biosynthetic Diversity.</title>
        <authorList>
            <person name="Kalkreuter E."/>
            <person name="Kautsar S.A."/>
            <person name="Yang D."/>
            <person name="Bader C.D."/>
            <person name="Teijaro C.N."/>
            <person name="Fluegel L."/>
            <person name="Davis C.M."/>
            <person name="Simpson J.R."/>
            <person name="Lauterbach L."/>
            <person name="Steele A.D."/>
            <person name="Gui C."/>
            <person name="Meng S."/>
            <person name="Li G."/>
            <person name="Viehrig K."/>
            <person name="Ye F."/>
            <person name="Su P."/>
            <person name="Kiefer A.F."/>
            <person name="Nichols A."/>
            <person name="Cepeda A.J."/>
            <person name="Yan W."/>
            <person name="Fan B."/>
            <person name="Jiang Y."/>
            <person name="Adhikari A."/>
            <person name="Zheng C.-J."/>
            <person name="Schuster L."/>
            <person name="Cowan T.M."/>
            <person name="Smanski M.J."/>
            <person name="Chevrette M.G."/>
            <person name="De Carvalho L.P.S."/>
            <person name="Shen B."/>
        </authorList>
    </citation>
    <scope>NUCLEOTIDE SEQUENCE [LARGE SCALE GENOMIC DNA]</scope>
    <source>
        <strain evidence="1 2">NPDC019275</strain>
    </source>
</reference>
<dbReference type="Gene3D" id="3.30.530.20">
    <property type="match status" value="1"/>
</dbReference>
<dbReference type="SUPFAM" id="SSF55961">
    <property type="entry name" value="Bet v1-like"/>
    <property type="match status" value="1"/>
</dbReference>
<dbReference type="RefSeq" id="WP_357401170.1">
    <property type="nucleotide sequence ID" value="NZ_JBEYCD010000002.1"/>
</dbReference>
<accession>A0ABW7WZB0</accession>
<organism evidence="1 2">
    <name type="scientific">Nocardia xishanensis</name>
    <dbReference type="NCBI Taxonomy" id="238964"/>
    <lineage>
        <taxon>Bacteria</taxon>
        <taxon>Bacillati</taxon>
        <taxon>Actinomycetota</taxon>
        <taxon>Actinomycetes</taxon>
        <taxon>Mycobacteriales</taxon>
        <taxon>Nocardiaceae</taxon>
        <taxon>Nocardia</taxon>
    </lineage>
</organism>
<gene>
    <name evidence="1" type="ORF">ACH49W_12475</name>
</gene>
<dbReference type="Proteomes" id="UP001611415">
    <property type="component" value="Unassembled WGS sequence"/>
</dbReference>
<dbReference type="Pfam" id="PF10604">
    <property type="entry name" value="Polyketide_cyc2"/>
    <property type="match status" value="1"/>
</dbReference>
<dbReference type="InterPro" id="IPR019587">
    <property type="entry name" value="Polyketide_cyclase/dehydratase"/>
</dbReference>
<proteinExistence type="predicted"/>
<sequence>MATFEVTSALEVSPAQLYALIADTSTWGDWFLLHDGFAEQPPEHIGVNTKLVQNIRMLGMTQRLDLTIAAFKPPMRLTLSGSSPAGVTCEFSFAIERSPGGCRLTIAGDFSGPVLTGQLAKVVEGDAQAQLTGSMARLSKLTRSDAL</sequence>